<accession>A0A7Y0A148</accession>
<proteinExistence type="predicted"/>
<dbReference type="AlphaFoldDB" id="A0A7Y0A148"/>
<evidence type="ECO:0000313" key="2">
    <source>
        <dbReference type="EMBL" id="NML34529.1"/>
    </source>
</evidence>
<dbReference type="Proteomes" id="UP000583127">
    <property type="component" value="Unassembled WGS sequence"/>
</dbReference>
<dbReference type="InterPro" id="IPR021361">
    <property type="entry name" value="Tad2-like_dom"/>
</dbReference>
<sequence>MPAVTFSSALDALKRGQRVARRGWNGAGQFVYFVPAASYPAQTGAAKAHFGEGSMVPYEAYLAIKRADDTVCVFVPGMDSILADDWLIVE</sequence>
<dbReference type="EMBL" id="JABBFZ010000022">
    <property type="protein sequence ID" value="NML34529.1"/>
    <property type="molecule type" value="Genomic_DNA"/>
</dbReference>
<evidence type="ECO:0000313" key="3">
    <source>
        <dbReference type="Proteomes" id="UP000583127"/>
    </source>
</evidence>
<organism evidence="2 3">
    <name type="scientific">Paraburkholderia antibiotica</name>
    <dbReference type="NCBI Taxonomy" id="2728839"/>
    <lineage>
        <taxon>Bacteria</taxon>
        <taxon>Pseudomonadati</taxon>
        <taxon>Pseudomonadota</taxon>
        <taxon>Betaproteobacteria</taxon>
        <taxon>Burkholderiales</taxon>
        <taxon>Burkholderiaceae</taxon>
        <taxon>Paraburkholderia</taxon>
    </lineage>
</organism>
<reference evidence="2 3" key="1">
    <citation type="submission" date="2020-04" db="EMBL/GenBank/DDBJ databases">
        <title>Paraburkholderia sp. G-4-1-8 isolated from soil.</title>
        <authorList>
            <person name="Dahal R.H."/>
        </authorList>
    </citation>
    <scope>NUCLEOTIDE SEQUENCE [LARGE SCALE GENOMIC DNA]</scope>
    <source>
        <strain evidence="2 3">G-4-1-8</strain>
    </source>
</reference>
<name>A0A7Y0A148_9BURK</name>
<feature type="domain" description="Thoeris anti-defense 2-like" evidence="1">
    <location>
        <begin position="5"/>
        <end position="89"/>
    </location>
</feature>
<protein>
    <submittedName>
        <fullName evidence="2">DUF2829 domain-containing protein</fullName>
    </submittedName>
</protein>
<dbReference type="Pfam" id="PF11195">
    <property type="entry name" value="Tad2-like"/>
    <property type="match status" value="1"/>
</dbReference>
<comment type="caution">
    <text evidence="2">The sequence shown here is derived from an EMBL/GenBank/DDBJ whole genome shotgun (WGS) entry which is preliminary data.</text>
</comment>
<keyword evidence="3" id="KW-1185">Reference proteome</keyword>
<evidence type="ECO:0000259" key="1">
    <source>
        <dbReference type="Pfam" id="PF11195"/>
    </source>
</evidence>
<gene>
    <name evidence="2" type="ORF">HHL14_27315</name>
</gene>